<dbReference type="FunFam" id="3.10.20.90:FF:000160">
    <property type="entry name" value="Polyubiquitin-C"/>
    <property type="match status" value="1"/>
</dbReference>
<dbReference type="Proteomes" id="UP000285349">
    <property type="component" value="Unassembled WGS sequence"/>
</dbReference>
<dbReference type="Pfam" id="PF00240">
    <property type="entry name" value="ubiquitin"/>
    <property type="match status" value="1"/>
</dbReference>
<accession>A0A423JYT4</accession>
<proteinExistence type="predicted"/>
<protein>
    <recommendedName>
        <fullName evidence="1">Ubiquitin-like domain-containing protein</fullName>
    </recommendedName>
</protein>
<dbReference type="InterPro" id="IPR050158">
    <property type="entry name" value="Ubiquitin_ubiquitin-like"/>
</dbReference>
<dbReference type="PRINTS" id="PR00348">
    <property type="entry name" value="UBIQUITIN"/>
</dbReference>
<dbReference type="SMART" id="SM00213">
    <property type="entry name" value="UBQ"/>
    <property type="match status" value="1"/>
</dbReference>
<dbReference type="AlphaFoldDB" id="A0A423JYT4"/>
<evidence type="ECO:0000259" key="1">
    <source>
        <dbReference type="PROSITE" id="PS50053"/>
    </source>
</evidence>
<dbReference type="OrthoDB" id="6064834at2"/>
<dbReference type="InterPro" id="IPR019956">
    <property type="entry name" value="Ubiquitin_dom"/>
</dbReference>
<dbReference type="InterPro" id="IPR000626">
    <property type="entry name" value="Ubiquitin-like_dom"/>
</dbReference>
<sequence>MVTQRTQISVKTLRGKTVVLDVSLSDSIENVMAKFQDKEGIPPDQLRLVFGGKQLEQGFRLSDYGVEYESTLYEVDR</sequence>
<gene>
    <name evidence="2" type="ORF">BK666_22340</name>
</gene>
<feature type="domain" description="Ubiquitin-like" evidence="1">
    <location>
        <begin position="6"/>
        <end position="77"/>
    </location>
</feature>
<dbReference type="PROSITE" id="PS50053">
    <property type="entry name" value="UBIQUITIN_2"/>
    <property type="match status" value="1"/>
</dbReference>
<dbReference type="EMBL" id="MOBQ01000025">
    <property type="protein sequence ID" value="RON42924.1"/>
    <property type="molecule type" value="Genomic_DNA"/>
</dbReference>
<reference evidence="2 3" key="1">
    <citation type="submission" date="2016-10" db="EMBL/GenBank/DDBJ databases">
        <title>Comparative genome analysis of multiple Pseudomonas spp. focuses on biocontrol and plant growth promoting traits.</title>
        <authorList>
            <person name="Tao X.-Y."/>
            <person name="Taylor C.G."/>
        </authorList>
    </citation>
    <scope>NUCLEOTIDE SEQUENCE [LARGE SCALE GENOMIC DNA]</scope>
    <source>
        <strain evidence="2 3">37A10</strain>
    </source>
</reference>
<evidence type="ECO:0000313" key="2">
    <source>
        <dbReference type="EMBL" id="RON42924.1"/>
    </source>
</evidence>
<evidence type="ECO:0000313" key="3">
    <source>
        <dbReference type="Proteomes" id="UP000285349"/>
    </source>
</evidence>
<name>A0A423JYT4_9PSED</name>
<organism evidence="2 3">
    <name type="scientific">Pseudomonas frederiksbergensis</name>
    <dbReference type="NCBI Taxonomy" id="104087"/>
    <lineage>
        <taxon>Bacteria</taxon>
        <taxon>Pseudomonadati</taxon>
        <taxon>Pseudomonadota</taxon>
        <taxon>Gammaproteobacteria</taxon>
        <taxon>Pseudomonadales</taxon>
        <taxon>Pseudomonadaceae</taxon>
        <taxon>Pseudomonas</taxon>
    </lineage>
</organism>
<dbReference type="InterPro" id="IPR029071">
    <property type="entry name" value="Ubiquitin-like_domsf"/>
</dbReference>
<dbReference type="SUPFAM" id="SSF54236">
    <property type="entry name" value="Ubiquitin-like"/>
    <property type="match status" value="1"/>
</dbReference>
<dbReference type="Gene3D" id="3.10.20.90">
    <property type="entry name" value="Phosphatidylinositol 3-kinase Catalytic Subunit, Chain A, domain 1"/>
    <property type="match status" value="1"/>
</dbReference>
<dbReference type="PANTHER" id="PTHR10666">
    <property type="entry name" value="UBIQUITIN"/>
    <property type="match status" value="1"/>
</dbReference>
<comment type="caution">
    <text evidence="2">The sequence shown here is derived from an EMBL/GenBank/DDBJ whole genome shotgun (WGS) entry which is preliminary data.</text>
</comment>